<name>A0A1I7XAJ4_HETBA</name>
<dbReference type="WBParaSite" id="Hba_14384">
    <property type="protein sequence ID" value="Hba_14384"/>
    <property type="gene ID" value="Hba_14384"/>
</dbReference>
<evidence type="ECO:0000313" key="1">
    <source>
        <dbReference type="Proteomes" id="UP000095283"/>
    </source>
</evidence>
<proteinExistence type="predicted"/>
<dbReference type="Proteomes" id="UP000095283">
    <property type="component" value="Unplaced"/>
</dbReference>
<sequence length="67" mass="7610">MHQYSVFQIVSYLNRLVSVKSTHGVIEVTESIKVFYRIGNDVRIWSEASEYPSARCSNGPNIGSLFK</sequence>
<keyword evidence="1" id="KW-1185">Reference proteome</keyword>
<accession>A0A1I7XAJ4</accession>
<dbReference type="AlphaFoldDB" id="A0A1I7XAJ4"/>
<reference evidence="2" key="1">
    <citation type="submission" date="2016-11" db="UniProtKB">
        <authorList>
            <consortium name="WormBaseParasite"/>
        </authorList>
    </citation>
    <scope>IDENTIFICATION</scope>
</reference>
<protein>
    <submittedName>
        <fullName evidence="2">Uncharacterized protein</fullName>
    </submittedName>
</protein>
<organism evidence="1 2">
    <name type="scientific">Heterorhabditis bacteriophora</name>
    <name type="common">Entomopathogenic nematode worm</name>
    <dbReference type="NCBI Taxonomy" id="37862"/>
    <lineage>
        <taxon>Eukaryota</taxon>
        <taxon>Metazoa</taxon>
        <taxon>Ecdysozoa</taxon>
        <taxon>Nematoda</taxon>
        <taxon>Chromadorea</taxon>
        <taxon>Rhabditida</taxon>
        <taxon>Rhabditina</taxon>
        <taxon>Rhabditomorpha</taxon>
        <taxon>Strongyloidea</taxon>
        <taxon>Heterorhabditidae</taxon>
        <taxon>Heterorhabditis</taxon>
    </lineage>
</organism>
<evidence type="ECO:0000313" key="2">
    <source>
        <dbReference type="WBParaSite" id="Hba_14384"/>
    </source>
</evidence>